<proteinExistence type="predicted"/>
<evidence type="ECO:0000313" key="3">
    <source>
        <dbReference type="EMBL" id="BDM73791.1"/>
    </source>
</evidence>
<name>A0ABM8A5A6_STRNI</name>
<dbReference type="InterPro" id="IPR039935">
    <property type="entry name" value="YML079W-like"/>
</dbReference>
<organism evidence="3 4">
    <name type="scientific">Streptomyces nigrescens</name>
    <dbReference type="NCBI Taxonomy" id="1920"/>
    <lineage>
        <taxon>Bacteria</taxon>
        <taxon>Bacillati</taxon>
        <taxon>Actinomycetota</taxon>
        <taxon>Actinomycetes</taxon>
        <taxon>Kitasatosporales</taxon>
        <taxon>Streptomycetaceae</taxon>
        <taxon>Streptomyces</taxon>
    </lineage>
</organism>
<dbReference type="EMBL" id="AP026073">
    <property type="protein sequence ID" value="BDM73791.1"/>
    <property type="molecule type" value="Genomic_DNA"/>
</dbReference>
<evidence type="ECO:0000313" key="4">
    <source>
        <dbReference type="Proteomes" id="UP001059597"/>
    </source>
</evidence>
<dbReference type="InterPro" id="IPR009327">
    <property type="entry name" value="Cupin_DUF985"/>
</dbReference>
<accession>A0ABM8A5A6</accession>
<dbReference type="InterPro" id="IPR011051">
    <property type="entry name" value="RmlC_Cupin_sf"/>
</dbReference>
<feature type="region of interest" description="Disordered" evidence="1">
    <location>
        <begin position="87"/>
        <end position="109"/>
    </location>
</feature>
<dbReference type="SUPFAM" id="SSF51182">
    <property type="entry name" value="RmlC-like cupins"/>
    <property type="match status" value="1"/>
</dbReference>
<sequence length="188" mass="20262">MAEHRTSRDPLPEALVDFYGLVPLPREGGRFRPTWAGPPRPDGRPEGTAIVMLLTAEPGDYSALHRLPTDEIWHFYRGDPLTLFLLTEGPEEDGPPQGVEGRGASTPDGRAARTVVLGPDVLGGQHVQFTVPAGTWMAAEVADGGSWTLFGCTMAPGFTFEDYEHGDGAELAARFPREAARIAALSRP</sequence>
<dbReference type="Gene3D" id="2.60.120.10">
    <property type="entry name" value="Jelly Rolls"/>
    <property type="match status" value="1"/>
</dbReference>
<evidence type="ECO:0000256" key="1">
    <source>
        <dbReference type="SAM" id="MobiDB-lite"/>
    </source>
</evidence>
<gene>
    <name evidence="3" type="ORF">HEK616_72780</name>
</gene>
<dbReference type="CDD" id="cd06121">
    <property type="entry name" value="cupin_YML079wp"/>
    <property type="match status" value="1"/>
</dbReference>
<dbReference type="RefSeq" id="WP_261956958.1">
    <property type="nucleotide sequence ID" value="NZ_AP026073.1"/>
</dbReference>
<dbReference type="InterPro" id="IPR014710">
    <property type="entry name" value="RmlC-like_jellyroll"/>
</dbReference>
<keyword evidence="4" id="KW-1185">Reference proteome</keyword>
<dbReference type="Proteomes" id="UP001059597">
    <property type="component" value="Chromosome"/>
</dbReference>
<dbReference type="PANTHER" id="PTHR33387">
    <property type="entry name" value="RMLC-LIKE JELLY ROLL FOLD PROTEIN"/>
    <property type="match status" value="1"/>
</dbReference>
<reference evidence="3" key="1">
    <citation type="submission" date="2022-06" db="EMBL/GenBank/DDBJ databases">
        <title>Complete genome sequence of Streptomyces nigrescens HEK616.</title>
        <authorList>
            <person name="Asamizu S."/>
            <person name="Onaka H."/>
        </authorList>
    </citation>
    <scope>NUCLEOTIDE SEQUENCE</scope>
    <source>
        <strain evidence="3">HEK616</strain>
    </source>
</reference>
<feature type="domain" description="DUF985" evidence="2">
    <location>
        <begin position="14"/>
        <end position="164"/>
    </location>
</feature>
<dbReference type="PANTHER" id="PTHR33387:SF3">
    <property type="entry name" value="DUF985 DOMAIN-CONTAINING PROTEIN"/>
    <property type="match status" value="1"/>
</dbReference>
<dbReference type="Pfam" id="PF06172">
    <property type="entry name" value="Cupin_5"/>
    <property type="match status" value="1"/>
</dbReference>
<evidence type="ECO:0000259" key="2">
    <source>
        <dbReference type="Pfam" id="PF06172"/>
    </source>
</evidence>
<protein>
    <submittedName>
        <fullName evidence="3">Cupin</fullName>
    </submittedName>
</protein>